<reference evidence="1 2" key="1">
    <citation type="submission" date="2015-01" db="EMBL/GenBank/DDBJ databases">
        <title>Evolution of Trichinella species and genotypes.</title>
        <authorList>
            <person name="Korhonen P.K."/>
            <person name="Edoardo P."/>
            <person name="Giuseppe L.R."/>
            <person name="Gasser R.B."/>
        </authorList>
    </citation>
    <scope>NUCLEOTIDE SEQUENCE [LARGE SCALE GENOMIC DNA]</scope>
    <source>
        <strain evidence="1">ISS2496</strain>
    </source>
</reference>
<dbReference type="Proteomes" id="UP000054783">
    <property type="component" value="Unassembled WGS sequence"/>
</dbReference>
<gene>
    <name evidence="1" type="ORF">T12_12722</name>
</gene>
<accession>A0A0V1ACJ7</accession>
<comment type="caution">
    <text evidence="1">The sequence shown here is derived from an EMBL/GenBank/DDBJ whole genome shotgun (WGS) entry which is preliminary data.</text>
</comment>
<evidence type="ECO:0000313" key="1">
    <source>
        <dbReference type="EMBL" id="KRY22543.1"/>
    </source>
</evidence>
<dbReference type="EMBL" id="JYDQ01000008">
    <property type="protein sequence ID" value="KRY22543.1"/>
    <property type="molecule type" value="Genomic_DNA"/>
</dbReference>
<dbReference type="AlphaFoldDB" id="A0A0V1ACJ7"/>
<sequence length="105" mass="11474">MGKLLYPQNGVLNGHQSSKFDLGDTRVHDLQFVSACGFQPRMNFSFARVTADLVFTSMLHHTPPTEPSTVGVSISGDRMTMTGKVQSVLLTLDVRSSRGKLGSLY</sequence>
<organism evidence="1 2">
    <name type="scientific">Trichinella patagoniensis</name>
    <dbReference type="NCBI Taxonomy" id="990121"/>
    <lineage>
        <taxon>Eukaryota</taxon>
        <taxon>Metazoa</taxon>
        <taxon>Ecdysozoa</taxon>
        <taxon>Nematoda</taxon>
        <taxon>Enoplea</taxon>
        <taxon>Dorylaimia</taxon>
        <taxon>Trichinellida</taxon>
        <taxon>Trichinellidae</taxon>
        <taxon>Trichinella</taxon>
    </lineage>
</organism>
<protein>
    <submittedName>
        <fullName evidence="1">Uncharacterized protein</fullName>
    </submittedName>
</protein>
<evidence type="ECO:0000313" key="2">
    <source>
        <dbReference type="Proteomes" id="UP000054783"/>
    </source>
</evidence>
<name>A0A0V1ACJ7_9BILA</name>
<keyword evidence="2" id="KW-1185">Reference proteome</keyword>
<proteinExistence type="predicted"/>